<dbReference type="AlphaFoldDB" id="X0UKW5"/>
<dbReference type="EMBL" id="BARS01029592">
    <property type="protein sequence ID" value="GAG06275.1"/>
    <property type="molecule type" value="Genomic_DNA"/>
</dbReference>
<name>X0UKW5_9ZZZZ</name>
<gene>
    <name evidence="2" type="ORF">S01H1_46234</name>
</gene>
<evidence type="ECO:0000256" key="1">
    <source>
        <dbReference type="SAM" id="MobiDB-lite"/>
    </source>
</evidence>
<reference evidence="2" key="1">
    <citation type="journal article" date="2014" name="Front. Microbiol.">
        <title>High frequency of phylogenetically diverse reductive dehalogenase-homologous genes in deep subseafloor sedimentary metagenomes.</title>
        <authorList>
            <person name="Kawai M."/>
            <person name="Futagami T."/>
            <person name="Toyoda A."/>
            <person name="Takaki Y."/>
            <person name="Nishi S."/>
            <person name="Hori S."/>
            <person name="Arai W."/>
            <person name="Tsubouchi T."/>
            <person name="Morono Y."/>
            <person name="Uchiyama I."/>
            <person name="Ito T."/>
            <person name="Fujiyama A."/>
            <person name="Inagaki F."/>
            <person name="Takami H."/>
        </authorList>
    </citation>
    <scope>NUCLEOTIDE SEQUENCE</scope>
    <source>
        <strain evidence="2">Expedition CK06-06</strain>
    </source>
</reference>
<evidence type="ECO:0000313" key="2">
    <source>
        <dbReference type="EMBL" id="GAG06275.1"/>
    </source>
</evidence>
<accession>X0UKW5</accession>
<protein>
    <submittedName>
        <fullName evidence="2">Uncharacterized protein</fullName>
    </submittedName>
</protein>
<feature type="region of interest" description="Disordered" evidence="1">
    <location>
        <begin position="45"/>
        <end position="70"/>
    </location>
</feature>
<proteinExistence type="predicted"/>
<comment type="caution">
    <text evidence="2">The sequence shown here is derived from an EMBL/GenBank/DDBJ whole genome shotgun (WGS) entry which is preliminary data.</text>
</comment>
<feature type="compositionally biased region" description="Basic and acidic residues" evidence="1">
    <location>
        <begin position="61"/>
        <end position="70"/>
    </location>
</feature>
<sequence>MTDEERAAFLFNTVVQTGYKGEQSEAVSDVKEWLRKIGAGDLVVTPKTDDTTSPLTGVPNDGKEGTKGKS</sequence>
<organism evidence="2">
    <name type="scientific">marine sediment metagenome</name>
    <dbReference type="NCBI Taxonomy" id="412755"/>
    <lineage>
        <taxon>unclassified sequences</taxon>
        <taxon>metagenomes</taxon>
        <taxon>ecological metagenomes</taxon>
    </lineage>
</organism>